<gene>
    <name evidence="2" type="ORF">GCM10009037_24530</name>
</gene>
<dbReference type="InterPro" id="IPR036390">
    <property type="entry name" value="WH_DNA-bd_sf"/>
</dbReference>
<dbReference type="Proteomes" id="UP000628840">
    <property type="component" value="Unassembled WGS sequence"/>
</dbReference>
<comment type="caution">
    <text evidence="2">The sequence shown here is derived from an EMBL/GenBank/DDBJ whole genome shotgun (WGS) entry which is preliminary data.</text>
</comment>
<dbReference type="SUPFAM" id="SSF46785">
    <property type="entry name" value="Winged helix' DNA-binding domain"/>
    <property type="match status" value="1"/>
</dbReference>
<dbReference type="Gene3D" id="1.10.10.10">
    <property type="entry name" value="Winged helix-like DNA-binding domain superfamily/Winged helix DNA-binding domain"/>
    <property type="match status" value="1"/>
</dbReference>
<protein>
    <submittedName>
        <fullName evidence="2">Uncharacterized protein</fullName>
    </submittedName>
</protein>
<evidence type="ECO:0000313" key="2">
    <source>
        <dbReference type="EMBL" id="GGL39816.1"/>
    </source>
</evidence>
<name>A0A830FC51_9EURY</name>
<proteinExistence type="predicted"/>
<dbReference type="OrthoDB" id="195574at2157"/>
<accession>A0A830FC51</accession>
<evidence type="ECO:0000313" key="3">
    <source>
        <dbReference type="Proteomes" id="UP000628840"/>
    </source>
</evidence>
<dbReference type="InterPro" id="IPR036388">
    <property type="entry name" value="WH-like_DNA-bd_sf"/>
</dbReference>
<feature type="compositionally biased region" description="Polar residues" evidence="1">
    <location>
        <begin position="107"/>
        <end position="127"/>
    </location>
</feature>
<dbReference type="AlphaFoldDB" id="A0A830FC51"/>
<keyword evidence="3" id="KW-1185">Reference proteome</keyword>
<evidence type="ECO:0000256" key="1">
    <source>
        <dbReference type="SAM" id="MobiDB-lite"/>
    </source>
</evidence>
<organism evidence="2 3">
    <name type="scientific">Halarchaeum grantii</name>
    <dbReference type="NCBI Taxonomy" id="1193105"/>
    <lineage>
        <taxon>Archaea</taxon>
        <taxon>Methanobacteriati</taxon>
        <taxon>Methanobacteriota</taxon>
        <taxon>Stenosarchaea group</taxon>
        <taxon>Halobacteria</taxon>
        <taxon>Halobacteriales</taxon>
        <taxon>Halobacteriaceae</taxon>
    </lineage>
</organism>
<dbReference type="EMBL" id="BMPF01000004">
    <property type="protein sequence ID" value="GGL39816.1"/>
    <property type="molecule type" value="Genomic_DNA"/>
</dbReference>
<sequence length="127" mass="14504">MLHDIRDETPISRESLYPKYKQLSGELLDKTTSKRRVADYLKEMYQLGLLNRKDNYGGPGKSGYVYELDTVDYEMILRVLGETEPSGMPERSDLLSTELIDELESFAGQQSTAREATQTQSSVDSWK</sequence>
<feature type="region of interest" description="Disordered" evidence="1">
    <location>
        <begin position="106"/>
        <end position="127"/>
    </location>
</feature>
<reference evidence="2 3" key="1">
    <citation type="journal article" date="2019" name="Int. J. Syst. Evol. Microbiol.">
        <title>The Global Catalogue of Microorganisms (GCM) 10K type strain sequencing project: providing services to taxonomists for standard genome sequencing and annotation.</title>
        <authorList>
            <consortium name="The Broad Institute Genomics Platform"/>
            <consortium name="The Broad Institute Genome Sequencing Center for Infectious Disease"/>
            <person name="Wu L."/>
            <person name="Ma J."/>
        </authorList>
    </citation>
    <scope>NUCLEOTIDE SEQUENCE [LARGE SCALE GENOMIC DNA]</scope>
    <source>
        <strain evidence="2 3">JCM 19585</strain>
    </source>
</reference>